<dbReference type="EMBL" id="VLKL01000037">
    <property type="protein sequence ID" value="TWH94277.1"/>
    <property type="molecule type" value="Genomic_DNA"/>
</dbReference>
<protein>
    <submittedName>
        <fullName evidence="1">Uncharacterized protein</fullName>
    </submittedName>
</protein>
<reference evidence="1 2" key="1">
    <citation type="journal article" date="2015" name="Stand. Genomic Sci.">
        <title>Genomic Encyclopedia of Bacterial and Archaeal Type Strains, Phase III: the genomes of soil and plant-associated and newly described type strains.</title>
        <authorList>
            <person name="Whitman W.B."/>
            <person name="Woyke T."/>
            <person name="Klenk H.P."/>
            <person name="Zhou Y."/>
            <person name="Lilburn T.G."/>
            <person name="Beck B.J."/>
            <person name="De Vos P."/>
            <person name="Vandamme P."/>
            <person name="Eisen J.A."/>
            <person name="Garrity G."/>
            <person name="Hugenholtz P."/>
            <person name="Kyrpides N.C."/>
        </authorList>
    </citation>
    <scope>NUCLEOTIDE SEQUENCE [LARGE SCALE GENOMIC DNA]</scope>
    <source>
        <strain evidence="1 2">CGMCC 1.10947</strain>
    </source>
</reference>
<gene>
    <name evidence="1" type="ORF">IQ17_06823</name>
</gene>
<comment type="caution">
    <text evidence="1">The sequence shown here is derived from an EMBL/GenBank/DDBJ whole genome shotgun (WGS) entry which is preliminary data.</text>
</comment>
<dbReference type="RefSeq" id="WP_145642682.1">
    <property type="nucleotide sequence ID" value="NZ_CP088014.1"/>
</dbReference>
<organism evidence="1 2">
    <name type="scientific">Bradyrhizobium daqingense</name>
    <dbReference type="NCBI Taxonomy" id="993502"/>
    <lineage>
        <taxon>Bacteria</taxon>
        <taxon>Pseudomonadati</taxon>
        <taxon>Pseudomonadota</taxon>
        <taxon>Alphaproteobacteria</taxon>
        <taxon>Hyphomicrobiales</taxon>
        <taxon>Nitrobacteraceae</taxon>
        <taxon>Bradyrhizobium</taxon>
    </lineage>
</organism>
<dbReference type="AlphaFoldDB" id="A0A562KFY6"/>
<name>A0A562KFY6_9BRAD</name>
<keyword evidence="2" id="KW-1185">Reference proteome</keyword>
<accession>A0A562KFY6</accession>
<evidence type="ECO:0000313" key="1">
    <source>
        <dbReference type="EMBL" id="TWH94277.1"/>
    </source>
</evidence>
<dbReference type="Proteomes" id="UP000317176">
    <property type="component" value="Unassembled WGS sequence"/>
</dbReference>
<proteinExistence type="predicted"/>
<evidence type="ECO:0000313" key="2">
    <source>
        <dbReference type="Proteomes" id="UP000317176"/>
    </source>
</evidence>
<sequence length="91" mass="11026">MRRRARFLQRLGIIEAQSPVRRRDAERRIRAYYRAYRALPPGAGAYLNTRRAYYDMIFFGELEHRLRLASLLLRLADLHRRAARAWARLRR</sequence>